<organism evidence="1 2">
    <name type="scientific">Brachionus plicatilis</name>
    <name type="common">Marine rotifer</name>
    <name type="synonym">Brachionus muelleri</name>
    <dbReference type="NCBI Taxonomy" id="10195"/>
    <lineage>
        <taxon>Eukaryota</taxon>
        <taxon>Metazoa</taxon>
        <taxon>Spiralia</taxon>
        <taxon>Gnathifera</taxon>
        <taxon>Rotifera</taxon>
        <taxon>Eurotatoria</taxon>
        <taxon>Monogononta</taxon>
        <taxon>Pseudotrocha</taxon>
        <taxon>Ploima</taxon>
        <taxon>Brachionidae</taxon>
        <taxon>Brachionus</taxon>
    </lineage>
</organism>
<sequence>MSQLVLKNWIKKLSISINELKSGQDKSVNFPSTQDDPFQYLSTEFEQSQILKVSFDGQLHLFVKSVQVRFFEVLQSSSEMHDNVE</sequence>
<dbReference type="EMBL" id="REGN01001942">
    <property type="protein sequence ID" value="RNA31429.1"/>
    <property type="molecule type" value="Genomic_DNA"/>
</dbReference>
<proteinExistence type="predicted"/>
<accession>A0A3M7S6Y0</accession>
<evidence type="ECO:0000313" key="2">
    <source>
        <dbReference type="Proteomes" id="UP000276133"/>
    </source>
</evidence>
<reference evidence="1 2" key="1">
    <citation type="journal article" date="2018" name="Sci. Rep.">
        <title>Genomic signatures of local adaptation to the degree of environmental predictability in rotifers.</title>
        <authorList>
            <person name="Franch-Gras L."/>
            <person name="Hahn C."/>
            <person name="Garcia-Roger E.M."/>
            <person name="Carmona M.J."/>
            <person name="Serra M."/>
            <person name="Gomez A."/>
        </authorList>
    </citation>
    <scope>NUCLEOTIDE SEQUENCE [LARGE SCALE GENOMIC DNA]</scope>
    <source>
        <strain evidence="1">HYR1</strain>
    </source>
</reference>
<evidence type="ECO:0000313" key="1">
    <source>
        <dbReference type="EMBL" id="RNA31429.1"/>
    </source>
</evidence>
<name>A0A3M7S6Y0_BRAPC</name>
<gene>
    <name evidence="1" type="ORF">BpHYR1_038764</name>
</gene>
<dbReference type="AlphaFoldDB" id="A0A3M7S6Y0"/>
<dbReference type="Proteomes" id="UP000276133">
    <property type="component" value="Unassembled WGS sequence"/>
</dbReference>
<keyword evidence="2" id="KW-1185">Reference proteome</keyword>
<comment type="caution">
    <text evidence="1">The sequence shown here is derived from an EMBL/GenBank/DDBJ whole genome shotgun (WGS) entry which is preliminary data.</text>
</comment>
<protein>
    <submittedName>
        <fullName evidence="1">Uncharacterized protein</fullName>
    </submittedName>
</protein>